<reference evidence="2" key="2">
    <citation type="journal article" date="2023" name="Proc. Natl. Acad. Sci. U.S.A.">
        <title>A global phylogenomic analysis of the shiitake genus Lentinula.</title>
        <authorList>
            <person name="Sierra-Patev S."/>
            <person name="Min B."/>
            <person name="Naranjo-Ortiz M."/>
            <person name="Looney B."/>
            <person name="Konkel Z."/>
            <person name="Slot J.C."/>
            <person name="Sakamoto Y."/>
            <person name="Steenwyk J.L."/>
            <person name="Rokas A."/>
            <person name="Carro J."/>
            <person name="Camarero S."/>
            <person name="Ferreira P."/>
            <person name="Molpeceres G."/>
            <person name="Ruiz-Duenas F.J."/>
            <person name="Serrano A."/>
            <person name="Henrissat B."/>
            <person name="Drula E."/>
            <person name="Hughes K.W."/>
            <person name="Mata J.L."/>
            <person name="Ishikawa N.K."/>
            <person name="Vargas-Isla R."/>
            <person name="Ushijima S."/>
            <person name="Smith C.A."/>
            <person name="Donoghue J."/>
            <person name="Ahrendt S."/>
            <person name="Andreopoulos W."/>
            <person name="He G."/>
            <person name="LaButti K."/>
            <person name="Lipzen A."/>
            <person name="Ng V."/>
            <person name="Riley R."/>
            <person name="Sandor L."/>
            <person name="Barry K."/>
            <person name="Martinez A.T."/>
            <person name="Xiao Y."/>
            <person name="Gibbons J.G."/>
            <person name="Terashima K."/>
            <person name="Grigoriev I.V."/>
            <person name="Hibbett D."/>
        </authorList>
    </citation>
    <scope>NUCLEOTIDE SEQUENCE</scope>
    <source>
        <strain evidence="2">Sp2 HRB7682 ss15</strain>
    </source>
</reference>
<feature type="chain" id="PRO_5040980735" evidence="1">
    <location>
        <begin position="20"/>
        <end position="177"/>
    </location>
</feature>
<reference evidence="2" key="1">
    <citation type="submission" date="2022-08" db="EMBL/GenBank/DDBJ databases">
        <authorList>
            <consortium name="DOE Joint Genome Institute"/>
            <person name="Min B."/>
            <person name="Riley R."/>
            <person name="Sierra-Patev S."/>
            <person name="Naranjo-Ortiz M."/>
            <person name="Looney B."/>
            <person name="Konkel Z."/>
            <person name="Slot J.C."/>
            <person name="Sakamoto Y."/>
            <person name="Steenwyk J.L."/>
            <person name="Rokas A."/>
            <person name="Carro J."/>
            <person name="Camarero S."/>
            <person name="Ferreira P."/>
            <person name="Molpeceres G."/>
            <person name="Ruiz-Duenas F.J."/>
            <person name="Serrano A."/>
            <person name="Henrissat B."/>
            <person name="Drula E."/>
            <person name="Hughes K.W."/>
            <person name="Mata J.L."/>
            <person name="Ishikawa N.K."/>
            <person name="Vargas-Isla R."/>
            <person name="Ushijima S."/>
            <person name="Smith C.A."/>
            <person name="Ahrendt S."/>
            <person name="Andreopoulos W."/>
            <person name="He G."/>
            <person name="Labutti K."/>
            <person name="Lipzen A."/>
            <person name="Ng V."/>
            <person name="Sandor L."/>
            <person name="Barry K."/>
            <person name="Martinez A.T."/>
            <person name="Xiao Y."/>
            <person name="Gibbons J.G."/>
            <person name="Terashima K."/>
            <person name="Hibbett D.S."/>
            <person name="Grigoriev I.V."/>
        </authorList>
    </citation>
    <scope>NUCLEOTIDE SEQUENCE</scope>
    <source>
        <strain evidence="2">Sp2 HRB7682 ss15</strain>
    </source>
</reference>
<accession>A0A9W9DGN8</accession>
<feature type="signal peptide" evidence="1">
    <location>
        <begin position="1"/>
        <end position="19"/>
    </location>
</feature>
<keyword evidence="1" id="KW-0732">Signal</keyword>
<gene>
    <name evidence="2" type="ORF">C8J55DRAFT_193640</name>
</gene>
<dbReference type="EMBL" id="JANVFS010000034">
    <property type="protein sequence ID" value="KAJ4469757.1"/>
    <property type="molecule type" value="Genomic_DNA"/>
</dbReference>
<organism evidence="2 3">
    <name type="scientific">Lentinula lateritia</name>
    <dbReference type="NCBI Taxonomy" id="40482"/>
    <lineage>
        <taxon>Eukaryota</taxon>
        <taxon>Fungi</taxon>
        <taxon>Dikarya</taxon>
        <taxon>Basidiomycota</taxon>
        <taxon>Agaricomycotina</taxon>
        <taxon>Agaricomycetes</taxon>
        <taxon>Agaricomycetidae</taxon>
        <taxon>Agaricales</taxon>
        <taxon>Marasmiineae</taxon>
        <taxon>Omphalotaceae</taxon>
        <taxon>Lentinula</taxon>
    </lineage>
</organism>
<comment type="caution">
    <text evidence="2">The sequence shown here is derived from an EMBL/GenBank/DDBJ whole genome shotgun (WGS) entry which is preliminary data.</text>
</comment>
<evidence type="ECO:0000313" key="3">
    <source>
        <dbReference type="Proteomes" id="UP001150238"/>
    </source>
</evidence>
<dbReference type="Proteomes" id="UP001150238">
    <property type="component" value="Unassembled WGS sequence"/>
</dbReference>
<dbReference type="AlphaFoldDB" id="A0A9W9DGN8"/>
<name>A0A9W9DGN8_9AGAR</name>
<evidence type="ECO:0000313" key="2">
    <source>
        <dbReference type="EMBL" id="KAJ4469757.1"/>
    </source>
</evidence>
<sequence length="177" mass="19506">MRLVTSLVLMLGFVSLASAAPLDTRRPSSHIDVTIAFEENPLEGIHTHLTQSYTNAVKEDVRTLVKSIAGRDLGAPEGSALLFHWIGTPSPDTAKPVMFDISTKEHGRYRVAMSHRTPMHDVIVTDSLGRPVRKQGDRELPLASIFTPAICFDYLLTSLPKPIVFGSLVCLGHKQEY</sequence>
<proteinExistence type="predicted"/>
<evidence type="ECO:0000256" key="1">
    <source>
        <dbReference type="SAM" id="SignalP"/>
    </source>
</evidence>
<protein>
    <submittedName>
        <fullName evidence="2">Uncharacterized protein</fullName>
    </submittedName>
</protein>